<dbReference type="EMBL" id="CP027059">
    <property type="protein sequence ID" value="UQZ84522.1"/>
    <property type="molecule type" value="Genomic_DNA"/>
</dbReference>
<accession>A0ABY4RPY6</accession>
<evidence type="ECO:0000313" key="1">
    <source>
        <dbReference type="EMBL" id="UQZ84522.1"/>
    </source>
</evidence>
<dbReference type="RefSeq" id="WP_249860278.1">
    <property type="nucleotide sequence ID" value="NZ_CP027059.1"/>
</dbReference>
<organism evidence="1 2">
    <name type="scientific">Paenibacillus konkukensis</name>
    <dbReference type="NCBI Taxonomy" id="2020716"/>
    <lineage>
        <taxon>Bacteria</taxon>
        <taxon>Bacillati</taxon>
        <taxon>Bacillota</taxon>
        <taxon>Bacilli</taxon>
        <taxon>Bacillales</taxon>
        <taxon>Paenibacillaceae</taxon>
        <taxon>Paenibacillus</taxon>
    </lineage>
</organism>
<keyword evidence="2" id="KW-1185">Reference proteome</keyword>
<protein>
    <submittedName>
        <fullName evidence="1">Uncharacterized protein</fullName>
    </submittedName>
</protein>
<evidence type="ECO:0000313" key="2">
    <source>
        <dbReference type="Proteomes" id="UP001057134"/>
    </source>
</evidence>
<dbReference type="Proteomes" id="UP001057134">
    <property type="component" value="Chromosome"/>
</dbReference>
<sequence length="87" mass="9463">MENITAFFKNRSNLDEAAHTLREQGAIDIRIHPDSEAGSSAYLTPLTQSALTEDESANGHGYVLQVVVESSRSRQAEDTLAKFGGQL</sequence>
<reference evidence="1" key="2">
    <citation type="journal article" date="2021" name="J Anim Sci Technol">
        <title>Complete genome sequence of Paenibacillus konkukensis sp. nov. SK3146 as a potential probiotic strain.</title>
        <authorList>
            <person name="Jung H.I."/>
            <person name="Park S."/>
            <person name="Niu K.M."/>
            <person name="Lee S.W."/>
            <person name="Kothari D."/>
            <person name="Yi K.J."/>
            <person name="Kim S.K."/>
        </authorList>
    </citation>
    <scope>NUCLEOTIDE SEQUENCE</scope>
    <source>
        <strain evidence="1">SK3146</strain>
    </source>
</reference>
<reference evidence="1" key="1">
    <citation type="submission" date="2018-02" db="EMBL/GenBank/DDBJ databases">
        <authorList>
            <person name="Kim S.-K."/>
            <person name="Jung H.-I."/>
            <person name="Lee S.-W."/>
        </authorList>
    </citation>
    <scope>NUCLEOTIDE SEQUENCE</scope>
    <source>
        <strain evidence="1">SK3146</strain>
    </source>
</reference>
<proteinExistence type="predicted"/>
<name>A0ABY4RPY6_9BACL</name>
<gene>
    <name evidence="1" type="ORF">SK3146_03777</name>
</gene>